<reference evidence="11" key="2">
    <citation type="submission" date="2022-05" db="EMBL/GenBank/DDBJ databases">
        <authorList>
            <person name="Kim J.-S."/>
            <person name="Lee K."/>
            <person name="Suh M."/>
            <person name="Eom M."/>
            <person name="Kim J.-S."/>
            <person name="Kim D.-S."/>
            <person name="Ko S.-H."/>
            <person name="Shin Y."/>
            <person name="Lee J.-S."/>
        </authorList>
    </citation>
    <scope>NUCLEOTIDE SEQUENCE</scope>
    <source>
        <strain evidence="11">N237</strain>
    </source>
</reference>
<evidence type="ECO:0000256" key="8">
    <source>
        <dbReference type="RuleBase" id="RU000544"/>
    </source>
</evidence>
<evidence type="ECO:0000256" key="3">
    <source>
        <dbReference type="ARBA" id="ARBA00022634"/>
    </source>
</evidence>
<dbReference type="SUPFAM" id="SSF52540">
    <property type="entry name" value="P-loop containing nucleoside triphosphate hydrolases"/>
    <property type="match status" value="1"/>
</dbReference>
<comment type="similarity">
    <text evidence="1 9">Belongs to the thymidine kinase family.</text>
</comment>
<evidence type="ECO:0000256" key="6">
    <source>
        <dbReference type="ARBA" id="ARBA00022777"/>
    </source>
</evidence>
<reference evidence="11" key="1">
    <citation type="journal article" date="2018" name="Int. J. Syst. Evol. Microbiol.">
        <title>Jatrophihabitans telluris sp. nov., isolated from sediment soil of lava forest wetlands and the emended description of the genus Jatrophihabitans.</title>
        <authorList>
            <person name="Lee K.C."/>
            <person name="Suh M.K."/>
            <person name="Eom M.K."/>
            <person name="Kim K.K."/>
            <person name="Kim J.S."/>
            <person name="Kim D.S."/>
            <person name="Ko S.H."/>
            <person name="Shin Y.K."/>
            <person name="Lee J.S."/>
        </authorList>
    </citation>
    <scope>NUCLEOTIDE SEQUENCE</scope>
    <source>
        <strain evidence="11">N237</strain>
    </source>
</reference>
<keyword evidence="4 8" id="KW-0808">Transferase</keyword>
<dbReference type="SUPFAM" id="SSF57716">
    <property type="entry name" value="Glucocorticoid receptor-like (DNA-binding domain)"/>
    <property type="match status" value="1"/>
</dbReference>
<evidence type="ECO:0000256" key="4">
    <source>
        <dbReference type="ARBA" id="ARBA00022679"/>
    </source>
</evidence>
<keyword evidence="7 8" id="KW-0067">ATP-binding</keyword>
<evidence type="ECO:0000256" key="9">
    <source>
        <dbReference type="RuleBase" id="RU004165"/>
    </source>
</evidence>
<evidence type="ECO:0000313" key="11">
    <source>
        <dbReference type="EMBL" id="UQX86671.1"/>
    </source>
</evidence>
<dbReference type="EC" id="2.7.1.21" evidence="2 8"/>
<dbReference type="RefSeq" id="WP_249769021.1">
    <property type="nucleotide sequence ID" value="NZ_CP097332.1"/>
</dbReference>
<evidence type="ECO:0000256" key="5">
    <source>
        <dbReference type="ARBA" id="ARBA00022741"/>
    </source>
</evidence>
<dbReference type="EMBL" id="CP097332">
    <property type="protein sequence ID" value="UQX86671.1"/>
    <property type="molecule type" value="Genomic_DNA"/>
</dbReference>
<dbReference type="InterPro" id="IPR027417">
    <property type="entry name" value="P-loop_NTPase"/>
</dbReference>
<comment type="catalytic activity">
    <reaction evidence="8">
        <text>thymidine + ATP = dTMP + ADP + H(+)</text>
        <dbReference type="Rhea" id="RHEA:19129"/>
        <dbReference type="ChEBI" id="CHEBI:15378"/>
        <dbReference type="ChEBI" id="CHEBI:17748"/>
        <dbReference type="ChEBI" id="CHEBI:30616"/>
        <dbReference type="ChEBI" id="CHEBI:63528"/>
        <dbReference type="ChEBI" id="CHEBI:456216"/>
        <dbReference type="EC" id="2.7.1.21"/>
    </reaction>
</comment>
<sequence>MTDAAHSTQDRPTDFSSALASVPAAGNRRAIAMPAHLKFFYGPMDCGKSTLALQIDHNHARQGRHGLVLTRYDRSGRPTITTRVGLAHDAIEVTDELDLVRLVRQQWAAGRRVDYLIVDEAGFLNPEHVDQLAELVDESHVDVYCFGLSTDFRSRLLPGAKRLIELADEISAIQVEVLCWCGRPGQQNARVVHNRVVREGDTVVVADTAVDDAVRYQVLCRAHYRSGDLGEPGERVGRGQLTFDDAAPGEPTVRAERTHR</sequence>
<keyword evidence="5 8" id="KW-0547">Nucleotide-binding</keyword>
<evidence type="ECO:0000256" key="2">
    <source>
        <dbReference type="ARBA" id="ARBA00012118"/>
    </source>
</evidence>
<keyword evidence="3 8" id="KW-0237">DNA synthesis</keyword>
<dbReference type="Gene3D" id="3.40.50.300">
    <property type="entry name" value="P-loop containing nucleotide triphosphate hydrolases"/>
    <property type="match status" value="1"/>
</dbReference>
<evidence type="ECO:0000256" key="10">
    <source>
        <dbReference type="SAM" id="MobiDB-lite"/>
    </source>
</evidence>
<evidence type="ECO:0000256" key="1">
    <source>
        <dbReference type="ARBA" id="ARBA00007587"/>
    </source>
</evidence>
<proteinExistence type="inferred from homology"/>
<gene>
    <name evidence="11" type="ORF">M6D93_10140</name>
</gene>
<accession>A0ABY4QUX7</accession>
<organism evidence="11 12">
    <name type="scientific">Jatrophihabitans telluris</name>
    <dbReference type="NCBI Taxonomy" id="2038343"/>
    <lineage>
        <taxon>Bacteria</taxon>
        <taxon>Bacillati</taxon>
        <taxon>Actinomycetota</taxon>
        <taxon>Actinomycetes</taxon>
        <taxon>Jatrophihabitantales</taxon>
        <taxon>Jatrophihabitantaceae</taxon>
        <taxon>Jatrophihabitans</taxon>
    </lineage>
</organism>
<keyword evidence="6 8" id="KW-0418">Kinase</keyword>
<protein>
    <recommendedName>
        <fullName evidence="2 8">Thymidine kinase</fullName>
        <ecNumber evidence="2 8">2.7.1.21</ecNumber>
    </recommendedName>
</protein>
<feature type="region of interest" description="Disordered" evidence="10">
    <location>
        <begin position="231"/>
        <end position="260"/>
    </location>
</feature>
<dbReference type="PANTHER" id="PTHR11441">
    <property type="entry name" value="THYMIDINE KINASE"/>
    <property type="match status" value="1"/>
</dbReference>
<dbReference type="InterPro" id="IPR001267">
    <property type="entry name" value="Thymidine_kinase"/>
</dbReference>
<dbReference type="Proteomes" id="UP001056336">
    <property type="component" value="Chromosome"/>
</dbReference>
<dbReference type="NCBIfam" id="NF003297">
    <property type="entry name" value="PRK04296.1-2"/>
    <property type="match status" value="1"/>
</dbReference>
<evidence type="ECO:0000256" key="7">
    <source>
        <dbReference type="ARBA" id="ARBA00022840"/>
    </source>
</evidence>
<dbReference type="Pfam" id="PF00265">
    <property type="entry name" value="TK"/>
    <property type="match status" value="1"/>
</dbReference>
<keyword evidence="12" id="KW-1185">Reference proteome</keyword>
<dbReference type="PANTHER" id="PTHR11441:SF0">
    <property type="entry name" value="THYMIDINE KINASE, CYTOSOLIC"/>
    <property type="match status" value="1"/>
</dbReference>
<name>A0ABY4QUX7_9ACTN</name>
<evidence type="ECO:0000313" key="12">
    <source>
        <dbReference type="Proteomes" id="UP001056336"/>
    </source>
</evidence>
<dbReference type="GO" id="GO:0004797">
    <property type="term" value="F:thymidine kinase activity"/>
    <property type="evidence" value="ECO:0007669"/>
    <property type="project" value="UniProtKB-EC"/>
</dbReference>